<keyword evidence="1" id="KW-0732">Signal</keyword>
<dbReference type="Proteomes" id="UP001519287">
    <property type="component" value="Unassembled WGS sequence"/>
</dbReference>
<comment type="caution">
    <text evidence="2">The sequence shown here is derived from an EMBL/GenBank/DDBJ whole genome shotgun (WGS) entry which is preliminary data.</text>
</comment>
<feature type="chain" id="PRO_5046188954" description="DUF4871 domain-containing protein" evidence="1">
    <location>
        <begin position="26"/>
        <end position="155"/>
    </location>
</feature>
<dbReference type="PROSITE" id="PS51257">
    <property type="entry name" value="PROKAR_LIPOPROTEIN"/>
    <property type="match status" value="1"/>
</dbReference>
<name>A0ABS4JCW9_9BACL</name>
<proteinExistence type="predicted"/>
<evidence type="ECO:0000313" key="3">
    <source>
        <dbReference type="Proteomes" id="UP001519287"/>
    </source>
</evidence>
<accession>A0ABS4JCW9</accession>
<protein>
    <recommendedName>
        <fullName evidence="4">DUF4871 domain-containing protein</fullName>
    </recommendedName>
</protein>
<sequence>MVKNSSIFIIVLGLLFSSGCGTEKAADEQKSSTFISGSYKLQGEKGRIGILADGFKVGVPNKYMWFFWGTKEELSRTPFKVEAIDLKTGEKHPVLLKDIGTPNKTVVWEYSTIGGPNSGADAHSPSGMEFPTSGKWKLNAYLGEEFFGSIIINVH</sequence>
<organism evidence="2 3">
    <name type="scientific">Paenibacillus eucommiae</name>
    <dbReference type="NCBI Taxonomy" id="1355755"/>
    <lineage>
        <taxon>Bacteria</taxon>
        <taxon>Bacillati</taxon>
        <taxon>Bacillota</taxon>
        <taxon>Bacilli</taxon>
        <taxon>Bacillales</taxon>
        <taxon>Paenibacillaceae</taxon>
        <taxon>Paenibacillus</taxon>
    </lineage>
</organism>
<keyword evidence="3" id="KW-1185">Reference proteome</keyword>
<reference evidence="2 3" key="1">
    <citation type="submission" date="2021-03" db="EMBL/GenBank/DDBJ databases">
        <title>Genomic Encyclopedia of Type Strains, Phase IV (KMG-IV): sequencing the most valuable type-strain genomes for metagenomic binning, comparative biology and taxonomic classification.</title>
        <authorList>
            <person name="Goeker M."/>
        </authorList>
    </citation>
    <scope>NUCLEOTIDE SEQUENCE [LARGE SCALE GENOMIC DNA]</scope>
    <source>
        <strain evidence="2 3">DSM 26048</strain>
    </source>
</reference>
<evidence type="ECO:0000313" key="2">
    <source>
        <dbReference type="EMBL" id="MBP1996926.1"/>
    </source>
</evidence>
<gene>
    <name evidence="2" type="ORF">J2Z66_008604</name>
</gene>
<feature type="signal peptide" evidence="1">
    <location>
        <begin position="1"/>
        <end position="25"/>
    </location>
</feature>
<dbReference type="RefSeq" id="WP_209979796.1">
    <property type="nucleotide sequence ID" value="NZ_JAGGLB010000061.1"/>
</dbReference>
<evidence type="ECO:0008006" key="4">
    <source>
        <dbReference type="Google" id="ProtNLM"/>
    </source>
</evidence>
<dbReference type="EMBL" id="JAGGLB010000061">
    <property type="protein sequence ID" value="MBP1996926.1"/>
    <property type="molecule type" value="Genomic_DNA"/>
</dbReference>
<evidence type="ECO:0000256" key="1">
    <source>
        <dbReference type="SAM" id="SignalP"/>
    </source>
</evidence>
<dbReference type="Gene3D" id="2.60.40.3830">
    <property type="match status" value="1"/>
</dbReference>